<evidence type="ECO:0000313" key="2">
    <source>
        <dbReference type="Proteomes" id="UP000663311"/>
    </source>
</evidence>
<accession>A0A873WE69</accession>
<sequence length="274" mass="30604">MARPGTTEPDLVGELRKIQGRLDALERKPVPQSIYDRYPCTELQAPGRPAYAGNVWNSVGVANVTGLKYDRLEWKVLTYNLFKGEIEGELRVAAFRTWVDANGPHRQIISSSDARLLQGQTRPANGVGHVVCRWMHGIQYGWDFDEPDNAMYTVEVQHRTHLINPPDSDHLQVLAFSKSEKDANRGYRIDGTGDDYWGLSLKSVGGGINTYGWVTLPGQSVLDEYAISNMHYCIGVPQEIAPQATPNGWWAWSSAVNTMTKLRDASVVINEPYS</sequence>
<protein>
    <recommendedName>
        <fullName evidence="3">Minor tail protein</fullName>
    </recommendedName>
</protein>
<dbReference type="EMBL" id="MT701596">
    <property type="protein sequence ID" value="QPB09777.1"/>
    <property type="molecule type" value="Genomic_DNA"/>
</dbReference>
<evidence type="ECO:0000313" key="1">
    <source>
        <dbReference type="EMBL" id="QPB09777.1"/>
    </source>
</evidence>
<reference evidence="1" key="1">
    <citation type="submission" date="2020-07" db="EMBL/GenBank/DDBJ databases">
        <title>Complete genome sequence of Streptomyces phage Shady.</title>
        <authorList>
            <person name="Ortega C.A."/>
            <person name="Hernandez I."/>
            <person name="Guadalupe Vizoso-Pinto M."/>
            <person name="Clark J.D."/>
            <person name="Liu M."/>
            <person name="Burrowes B.H."/>
        </authorList>
    </citation>
    <scope>NUCLEOTIDE SEQUENCE</scope>
</reference>
<name>A0A873WE69_9CAUD</name>
<keyword evidence="2" id="KW-1185">Reference proteome</keyword>
<evidence type="ECO:0008006" key="3">
    <source>
        <dbReference type="Google" id="ProtNLM"/>
    </source>
</evidence>
<proteinExistence type="predicted"/>
<organism evidence="1 2">
    <name type="scientific">Streptomyces phage Shady</name>
    <dbReference type="NCBI Taxonomy" id="2767585"/>
    <lineage>
        <taxon>Viruses</taxon>
        <taxon>Duplodnaviria</taxon>
        <taxon>Heunggongvirae</taxon>
        <taxon>Uroviricota</taxon>
        <taxon>Caudoviricetes</taxon>
        <taxon>Colingsworthviridae</taxon>
        <taxon>Shadyvirus</taxon>
        <taxon>Shadyvirus shady</taxon>
    </lineage>
</organism>
<gene>
    <name evidence="1" type="ORF">CPT_Shady_016</name>
</gene>
<dbReference type="Proteomes" id="UP000663311">
    <property type="component" value="Segment"/>
</dbReference>